<keyword evidence="1" id="KW-0472">Membrane</keyword>
<dbReference type="Proteomes" id="UP000823749">
    <property type="component" value="Chromosome 4"/>
</dbReference>
<reference evidence="2" key="1">
    <citation type="submission" date="2020-08" db="EMBL/GenBank/DDBJ databases">
        <title>Plant Genome Project.</title>
        <authorList>
            <person name="Zhang R.-G."/>
        </authorList>
    </citation>
    <scope>NUCLEOTIDE SEQUENCE</scope>
    <source>
        <strain evidence="2">WSP0</strain>
        <tissue evidence="2">Leaf</tissue>
    </source>
</reference>
<organism evidence="2 3">
    <name type="scientific">Rhododendron griersonianum</name>
    <dbReference type="NCBI Taxonomy" id="479676"/>
    <lineage>
        <taxon>Eukaryota</taxon>
        <taxon>Viridiplantae</taxon>
        <taxon>Streptophyta</taxon>
        <taxon>Embryophyta</taxon>
        <taxon>Tracheophyta</taxon>
        <taxon>Spermatophyta</taxon>
        <taxon>Magnoliopsida</taxon>
        <taxon>eudicotyledons</taxon>
        <taxon>Gunneridae</taxon>
        <taxon>Pentapetalae</taxon>
        <taxon>asterids</taxon>
        <taxon>Ericales</taxon>
        <taxon>Ericaceae</taxon>
        <taxon>Ericoideae</taxon>
        <taxon>Rhodoreae</taxon>
        <taxon>Rhododendron</taxon>
    </lineage>
</organism>
<proteinExistence type="predicted"/>
<sequence length="52" mass="6214">MDSINIFNLKFEKSNKFANHCMVSKITTLFRYVEFFVFLVIISRFSYNLPSL</sequence>
<dbReference type="AlphaFoldDB" id="A0AAV6KQ10"/>
<gene>
    <name evidence="2" type="ORF">RHGRI_012165</name>
</gene>
<accession>A0AAV6KQ10</accession>
<protein>
    <recommendedName>
        <fullName evidence="4">Ribosomal protein L32</fullName>
    </recommendedName>
</protein>
<keyword evidence="1" id="KW-1133">Transmembrane helix</keyword>
<name>A0AAV6KQ10_9ERIC</name>
<feature type="transmembrane region" description="Helical" evidence="1">
    <location>
        <begin position="29"/>
        <end position="47"/>
    </location>
</feature>
<keyword evidence="3" id="KW-1185">Reference proteome</keyword>
<comment type="caution">
    <text evidence="2">The sequence shown here is derived from an EMBL/GenBank/DDBJ whole genome shotgun (WGS) entry which is preliminary data.</text>
</comment>
<evidence type="ECO:0000256" key="1">
    <source>
        <dbReference type="SAM" id="Phobius"/>
    </source>
</evidence>
<evidence type="ECO:0000313" key="2">
    <source>
        <dbReference type="EMBL" id="KAG5554522.1"/>
    </source>
</evidence>
<evidence type="ECO:0000313" key="3">
    <source>
        <dbReference type="Proteomes" id="UP000823749"/>
    </source>
</evidence>
<evidence type="ECO:0008006" key="4">
    <source>
        <dbReference type="Google" id="ProtNLM"/>
    </source>
</evidence>
<dbReference type="EMBL" id="JACTNZ010000004">
    <property type="protein sequence ID" value="KAG5554522.1"/>
    <property type="molecule type" value="Genomic_DNA"/>
</dbReference>
<keyword evidence="1" id="KW-0812">Transmembrane</keyword>